<dbReference type="Gene3D" id="1.10.10.10">
    <property type="entry name" value="Winged helix-like DNA-binding domain superfamily/Winged helix DNA-binding domain"/>
    <property type="match status" value="1"/>
</dbReference>
<evidence type="ECO:0000259" key="5">
    <source>
        <dbReference type="Pfam" id="PF00891"/>
    </source>
</evidence>
<organism evidence="7 8">
    <name type="scientific">Actinophytocola xinjiangensis</name>
    <dbReference type="NCBI Taxonomy" id="485602"/>
    <lineage>
        <taxon>Bacteria</taxon>
        <taxon>Bacillati</taxon>
        <taxon>Actinomycetota</taxon>
        <taxon>Actinomycetes</taxon>
        <taxon>Pseudonocardiales</taxon>
        <taxon>Pseudonocardiaceae</taxon>
    </lineage>
</organism>
<dbReference type="InterPro" id="IPR029063">
    <property type="entry name" value="SAM-dependent_MTases_sf"/>
</dbReference>
<keyword evidence="2 7" id="KW-0808">Transferase</keyword>
<dbReference type="InterPro" id="IPR001077">
    <property type="entry name" value="COMT_C"/>
</dbReference>
<dbReference type="AlphaFoldDB" id="A0A7Z1B059"/>
<evidence type="ECO:0000256" key="4">
    <source>
        <dbReference type="PIRSR" id="PIRSR005739-1"/>
    </source>
</evidence>
<dbReference type="GO" id="GO:0046983">
    <property type="term" value="F:protein dimerization activity"/>
    <property type="evidence" value="ECO:0007669"/>
    <property type="project" value="InterPro"/>
</dbReference>
<accession>A0A7Z1B059</accession>
<dbReference type="InterPro" id="IPR016461">
    <property type="entry name" value="COMT-like"/>
</dbReference>
<reference evidence="7 8" key="1">
    <citation type="submission" date="2016-12" db="EMBL/GenBank/DDBJ databases">
        <title>The draft genome sequence of Actinophytocola xinjiangensis.</title>
        <authorList>
            <person name="Wang W."/>
            <person name="Yuan L."/>
        </authorList>
    </citation>
    <scope>NUCLEOTIDE SEQUENCE [LARGE SCALE GENOMIC DNA]</scope>
    <source>
        <strain evidence="7 8">CGMCC 4.4663</strain>
    </source>
</reference>
<feature type="active site" description="Proton acceptor" evidence="4">
    <location>
        <position position="247"/>
    </location>
</feature>
<comment type="caution">
    <text evidence="7">The sequence shown here is derived from an EMBL/GenBank/DDBJ whole genome shotgun (WGS) entry which is preliminary data.</text>
</comment>
<proteinExistence type="predicted"/>
<feature type="domain" description="O-methyltransferase dimerisation" evidence="6">
    <location>
        <begin position="17"/>
        <end position="85"/>
    </location>
</feature>
<evidence type="ECO:0000256" key="2">
    <source>
        <dbReference type="ARBA" id="ARBA00022679"/>
    </source>
</evidence>
<gene>
    <name evidence="7" type="ORF">BLA60_06785</name>
</gene>
<evidence type="ECO:0000256" key="3">
    <source>
        <dbReference type="ARBA" id="ARBA00022691"/>
    </source>
</evidence>
<dbReference type="PANTHER" id="PTHR43712:SF2">
    <property type="entry name" value="O-METHYLTRANSFERASE CICE"/>
    <property type="match status" value="1"/>
</dbReference>
<evidence type="ECO:0000259" key="6">
    <source>
        <dbReference type="Pfam" id="PF08100"/>
    </source>
</evidence>
<dbReference type="Gene3D" id="3.40.50.150">
    <property type="entry name" value="Vaccinia Virus protein VP39"/>
    <property type="match status" value="1"/>
</dbReference>
<keyword evidence="3" id="KW-0949">S-adenosyl-L-methionine</keyword>
<dbReference type="PROSITE" id="PS51683">
    <property type="entry name" value="SAM_OMT_II"/>
    <property type="match status" value="1"/>
</dbReference>
<keyword evidence="1 7" id="KW-0489">Methyltransferase</keyword>
<dbReference type="InterPro" id="IPR036390">
    <property type="entry name" value="WH_DNA-bd_sf"/>
</dbReference>
<dbReference type="EMBL" id="MSIF01000002">
    <property type="protein sequence ID" value="OLF12951.1"/>
    <property type="molecule type" value="Genomic_DNA"/>
</dbReference>
<keyword evidence="8" id="KW-1185">Reference proteome</keyword>
<dbReference type="PIRSF" id="PIRSF005739">
    <property type="entry name" value="O-mtase"/>
    <property type="match status" value="1"/>
</dbReference>
<evidence type="ECO:0000313" key="7">
    <source>
        <dbReference type="EMBL" id="OLF12951.1"/>
    </source>
</evidence>
<dbReference type="SUPFAM" id="SSF53335">
    <property type="entry name" value="S-adenosyl-L-methionine-dependent methyltransferases"/>
    <property type="match status" value="1"/>
</dbReference>
<dbReference type="SUPFAM" id="SSF46785">
    <property type="entry name" value="Winged helix' DNA-binding domain"/>
    <property type="match status" value="1"/>
</dbReference>
<dbReference type="Proteomes" id="UP000185696">
    <property type="component" value="Unassembled WGS sequence"/>
</dbReference>
<dbReference type="CDD" id="cd02440">
    <property type="entry name" value="AdoMet_MTases"/>
    <property type="match status" value="1"/>
</dbReference>
<feature type="domain" description="O-methyltransferase C-terminal" evidence="5">
    <location>
        <begin position="112"/>
        <end position="314"/>
    </location>
</feature>
<name>A0A7Z1B059_9PSEU</name>
<dbReference type="OrthoDB" id="3804952at2"/>
<dbReference type="GO" id="GO:0032259">
    <property type="term" value="P:methylation"/>
    <property type="evidence" value="ECO:0007669"/>
    <property type="project" value="UniProtKB-KW"/>
</dbReference>
<dbReference type="PANTHER" id="PTHR43712">
    <property type="entry name" value="PUTATIVE (AFU_ORTHOLOGUE AFUA_4G14580)-RELATED"/>
    <property type="match status" value="1"/>
</dbReference>
<dbReference type="Pfam" id="PF08100">
    <property type="entry name" value="Dimerisation"/>
    <property type="match status" value="1"/>
</dbReference>
<dbReference type="InterPro" id="IPR036388">
    <property type="entry name" value="WH-like_DNA-bd_sf"/>
</dbReference>
<dbReference type="Pfam" id="PF00891">
    <property type="entry name" value="Methyltransf_2"/>
    <property type="match status" value="1"/>
</dbReference>
<evidence type="ECO:0000256" key="1">
    <source>
        <dbReference type="ARBA" id="ARBA00022603"/>
    </source>
</evidence>
<dbReference type="Gene3D" id="1.10.287.1350">
    <property type="match status" value="1"/>
</dbReference>
<dbReference type="InterPro" id="IPR012967">
    <property type="entry name" value="COMT_dimerisation"/>
</dbReference>
<dbReference type="GO" id="GO:0008171">
    <property type="term" value="F:O-methyltransferase activity"/>
    <property type="evidence" value="ECO:0007669"/>
    <property type="project" value="InterPro"/>
</dbReference>
<protein>
    <submittedName>
        <fullName evidence="7">Methyltransferase</fullName>
    </submittedName>
</protein>
<evidence type="ECO:0000313" key="8">
    <source>
        <dbReference type="Proteomes" id="UP000185696"/>
    </source>
</evidence>
<dbReference type="RefSeq" id="WP_075131860.1">
    <property type="nucleotide sequence ID" value="NZ_MSIF01000002.1"/>
</dbReference>
<sequence length="333" mass="35564">MYFDEDGSAAKLWSMAGLGTPMAIRVAATLRVADHIADGKRTAAELAPVCDAHEGTLERLLRYLAVRGVFARAEDGGYDLTPLSQPLREDHPARVRAWFDIDGMGWGELSFVELLHTVRTGEAAFPVRYGQPYWDDMATSPVRTASFHDLHGADMAGRSPHIVTAFDWASLGHVTDIGGGDGSLITAILTATPGLRGTVVDLADATAAAKETFAEAGIDDRADAVTGSFFDPLPAGADAYLLSLILHDWPDEESVAILRRCGEAAGPDGRVLVIESIGDGEVTHTGMDLRMLCLYAARERGVTDFTALAERAGLRRTAVYEAGPSAIIELRAA</sequence>